<dbReference type="PANTHER" id="PTHR24220:SF470">
    <property type="entry name" value="CELL DIVISION ATP-BINDING PROTEIN FTSE"/>
    <property type="match status" value="1"/>
</dbReference>
<dbReference type="PANTHER" id="PTHR24220">
    <property type="entry name" value="IMPORT ATP-BINDING PROTEIN"/>
    <property type="match status" value="1"/>
</dbReference>
<evidence type="ECO:0000259" key="1">
    <source>
        <dbReference type="Pfam" id="PF00005"/>
    </source>
</evidence>
<protein>
    <submittedName>
        <fullName evidence="2">ATP-binding cassette domain-containing protein</fullName>
    </submittedName>
</protein>
<sequence length="155" mass="17277">TDLNYLRRRIGVVFQDFKLLETRTVFENVAVALEVADASDREIKNIVPSVLSLVGLSDKVFKYPKQLSGGEKQRVSIARALAHEPDVLIADEATGMIDPDSADEVVEVLQKINSLGTTVLMATHDERIVDKMKKRVIRIENGKIISDKKGGKYRV</sequence>
<dbReference type="GO" id="GO:0016887">
    <property type="term" value="F:ATP hydrolysis activity"/>
    <property type="evidence" value="ECO:0007669"/>
    <property type="project" value="InterPro"/>
</dbReference>
<dbReference type="InterPro" id="IPR003439">
    <property type="entry name" value="ABC_transporter-like_ATP-bd"/>
</dbReference>
<feature type="non-terminal residue" evidence="2">
    <location>
        <position position="1"/>
    </location>
</feature>
<dbReference type="Proteomes" id="UP000526033">
    <property type="component" value="Unassembled WGS sequence"/>
</dbReference>
<accession>A0A7X9DKQ7</accession>
<name>A0A7X9DKQ7_UNCKA</name>
<feature type="domain" description="ABC transporter" evidence="1">
    <location>
        <begin position="4"/>
        <end position="94"/>
    </location>
</feature>
<dbReference type="GO" id="GO:0022857">
    <property type="term" value="F:transmembrane transporter activity"/>
    <property type="evidence" value="ECO:0007669"/>
    <property type="project" value="TreeGrafter"/>
</dbReference>
<dbReference type="InterPro" id="IPR017871">
    <property type="entry name" value="ABC_transporter-like_CS"/>
</dbReference>
<dbReference type="InterPro" id="IPR015854">
    <property type="entry name" value="ABC_transpr_LolD-like"/>
</dbReference>
<dbReference type="GO" id="GO:0005886">
    <property type="term" value="C:plasma membrane"/>
    <property type="evidence" value="ECO:0007669"/>
    <property type="project" value="TreeGrafter"/>
</dbReference>
<dbReference type="InterPro" id="IPR027417">
    <property type="entry name" value="P-loop_NTPase"/>
</dbReference>
<comment type="caution">
    <text evidence="2">The sequence shown here is derived from an EMBL/GenBank/DDBJ whole genome shotgun (WGS) entry which is preliminary data.</text>
</comment>
<reference evidence="2 3" key="1">
    <citation type="journal article" date="2020" name="Biotechnol. Biofuels">
        <title>New insights from the biogas microbiome by comprehensive genome-resolved metagenomics of nearly 1600 species originating from multiple anaerobic digesters.</title>
        <authorList>
            <person name="Campanaro S."/>
            <person name="Treu L."/>
            <person name="Rodriguez-R L.M."/>
            <person name="Kovalovszki A."/>
            <person name="Ziels R.M."/>
            <person name="Maus I."/>
            <person name="Zhu X."/>
            <person name="Kougias P.G."/>
            <person name="Basile A."/>
            <person name="Luo G."/>
            <person name="Schluter A."/>
            <person name="Konstantinidis K.T."/>
            <person name="Angelidaki I."/>
        </authorList>
    </citation>
    <scope>NUCLEOTIDE SEQUENCE [LARGE SCALE GENOMIC DNA]</scope>
    <source>
        <strain evidence="2">AS27yjCOA_165</strain>
    </source>
</reference>
<evidence type="ECO:0000313" key="2">
    <source>
        <dbReference type="EMBL" id="NMB70187.1"/>
    </source>
</evidence>
<proteinExistence type="predicted"/>
<dbReference type="Gene3D" id="3.40.50.300">
    <property type="entry name" value="P-loop containing nucleotide triphosphate hydrolases"/>
    <property type="match status" value="1"/>
</dbReference>
<organism evidence="2 3">
    <name type="scientific">candidate division WWE3 bacterium</name>
    <dbReference type="NCBI Taxonomy" id="2053526"/>
    <lineage>
        <taxon>Bacteria</taxon>
        <taxon>Katanobacteria</taxon>
    </lineage>
</organism>
<keyword evidence="2" id="KW-0067">ATP-binding</keyword>
<keyword evidence="2" id="KW-0547">Nucleotide-binding</keyword>
<evidence type="ECO:0000313" key="3">
    <source>
        <dbReference type="Proteomes" id="UP000526033"/>
    </source>
</evidence>
<dbReference type="EMBL" id="JAAZNL010000037">
    <property type="protein sequence ID" value="NMB70187.1"/>
    <property type="molecule type" value="Genomic_DNA"/>
</dbReference>
<dbReference type="GO" id="GO:0005524">
    <property type="term" value="F:ATP binding"/>
    <property type="evidence" value="ECO:0007669"/>
    <property type="project" value="UniProtKB-KW"/>
</dbReference>
<dbReference type="PROSITE" id="PS00211">
    <property type="entry name" value="ABC_TRANSPORTER_1"/>
    <property type="match status" value="1"/>
</dbReference>
<gene>
    <name evidence="2" type="ORF">GYA27_03240</name>
</gene>
<dbReference type="AlphaFoldDB" id="A0A7X9DKQ7"/>
<dbReference type="Pfam" id="PF00005">
    <property type="entry name" value="ABC_tran"/>
    <property type="match status" value="1"/>
</dbReference>
<dbReference type="SUPFAM" id="SSF52540">
    <property type="entry name" value="P-loop containing nucleoside triphosphate hydrolases"/>
    <property type="match status" value="1"/>
</dbReference>